<dbReference type="Gene3D" id="3.30.70.1070">
    <property type="entry name" value="Sporulation related repeat"/>
    <property type="match status" value="1"/>
</dbReference>
<accession>F9D4W3</accession>
<dbReference type="PROSITE" id="PS51724">
    <property type="entry name" value="SPOR"/>
    <property type="match status" value="1"/>
</dbReference>
<evidence type="ECO:0000313" key="2">
    <source>
        <dbReference type="EMBL" id="EGQ13623.1"/>
    </source>
</evidence>
<evidence type="ECO:0000259" key="1">
    <source>
        <dbReference type="PROSITE" id="PS51724"/>
    </source>
</evidence>
<dbReference type="eggNOG" id="COG3087">
    <property type="taxonomic scope" value="Bacteria"/>
</dbReference>
<dbReference type="Proteomes" id="UP000007820">
    <property type="component" value="Unassembled WGS sequence"/>
</dbReference>
<dbReference type="InterPro" id="IPR036680">
    <property type="entry name" value="SPOR-like_sf"/>
</dbReference>
<gene>
    <name evidence="2" type="ORF">HMPREF9136_1891</name>
</gene>
<dbReference type="Pfam" id="PF05036">
    <property type="entry name" value="SPOR"/>
    <property type="match status" value="1"/>
</dbReference>
<dbReference type="SUPFAM" id="SSF110997">
    <property type="entry name" value="Sporulation related repeat"/>
    <property type="match status" value="1"/>
</dbReference>
<protein>
    <recommendedName>
        <fullName evidence="1">SPOR domain-containing protein</fullName>
    </recommendedName>
</protein>
<evidence type="ECO:0000313" key="3">
    <source>
        <dbReference type="Proteomes" id="UP000007820"/>
    </source>
</evidence>
<organism evidence="2 3">
    <name type="scientific">Prevotella dentalis (strain ATCC 49559 / DSM 3688 / JCM 13448 / NCTC 12043 / ES 2772)</name>
    <name type="common">Mitsuokella dentalis</name>
    <dbReference type="NCBI Taxonomy" id="908937"/>
    <lineage>
        <taxon>Bacteria</taxon>
        <taxon>Pseudomonadati</taxon>
        <taxon>Bacteroidota</taxon>
        <taxon>Bacteroidia</taxon>
        <taxon>Bacteroidales</taxon>
        <taxon>Prevotellaceae</taxon>
        <taxon>Prevotella</taxon>
    </lineage>
</organism>
<dbReference type="GO" id="GO:0042834">
    <property type="term" value="F:peptidoglycan binding"/>
    <property type="evidence" value="ECO:0007669"/>
    <property type="project" value="InterPro"/>
</dbReference>
<name>F9D4W3_PREDD</name>
<dbReference type="STRING" id="908937.Prede_1712"/>
<dbReference type="InterPro" id="IPR007730">
    <property type="entry name" value="SPOR-like_dom"/>
</dbReference>
<dbReference type="AlphaFoldDB" id="F9D4W3"/>
<proteinExistence type="predicted"/>
<reference evidence="2 3" key="1">
    <citation type="submission" date="2011-04" db="EMBL/GenBank/DDBJ databases">
        <authorList>
            <person name="Muzny D."/>
            <person name="Qin X."/>
            <person name="Deng J."/>
            <person name="Jiang H."/>
            <person name="Liu Y."/>
            <person name="Qu J."/>
            <person name="Song X.-Z."/>
            <person name="Zhang L."/>
            <person name="Thornton R."/>
            <person name="Coyle M."/>
            <person name="Francisco L."/>
            <person name="Jackson L."/>
            <person name="Javaid M."/>
            <person name="Korchina V."/>
            <person name="Kovar C."/>
            <person name="Mata R."/>
            <person name="Mathew T."/>
            <person name="Ngo R."/>
            <person name="Nguyen L."/>
            <person name="Nguyen N."/>
            <person name="Okwuonu G."/>
            <person name="Ongeri F."/>
            <person name="Pham C."/>
            <person name="Simmons D."/>
            <person name="Wilczek-Boney K."/>
            <person name="Hale W."/>
            <person name="Jakkamsetti A."/>
            <person name="Pham P."/>
            <person name="Ruth R."/>
            <person name="San Lucas F."/>
            <person name="Warren J."/>
            <person name="Zhang J."/>
            <person name="Zhao Z."/>
            <person name="Zhou C."/>
            <person name="Zhu D."/>
            <person name="Lee S."/>
            <person name="Bess C."/>
            <person name="Blankenburg K."/>
            <person name="Forbes L."/>
            <person name="Fu Q."/>
            <person name="Gubbala S."/>
            <person name="Hirani K."/>
            <person name="Jayaseelan J.C."/>
            <person name="Lara F."/>
            <person name="Munidasa M."/>
            <person name="Palculict T."/>
            <person name="Patil S."/>
            <person name="Pu L.-L."/>
            <person name="Saada N."/>
            <person name="Tang L."/>
            <person name="Weissenberger G."/>
            <person name="Zhu Y."/>
            <person name="Hemphill L."/>
            <person name="Shang Y."/>
            <person name="Youmans B."/>
            <person name="Ayvaz T."/>
            <person name="Ross M."/>
            <person name="Santibanez J."/>
            <person name="Aqrawi P."/>
            <person name="Gross S."/>
            <person name="Joshi V."/>
            <person name="Fowler G."/>
            <person name="Nazareth L."/>
            <person name="Reid J."/>
            <person name="Worley K."/>
            <person name="Petrosino J."/>
            <person name="Highlander S."/>
            <person name="Gibbs R."/>
        </authorList>
    </citation>
    <scope>NUCLEOTIDE SEQUENCE [LARGE SCALE GENOMIC DNA]</scope>
    <source>
        <strain evidence="2 3">DSM 3688</strain>
    </source>
</reference>
<sequence>MNIFVISHSEYQQLKYREMKKLSVMGMALCVALAFTSCKPQESAYKKAYEKAKAQEEQSQASRPAQEEAPVVTPLVEKPASQTTVINVNNATVRTEDVTVVSGAGLQAYSVVVGSFSLKANAEGMQNTLKQGGYDAQVAYNSSLNMYRVIASTYADKAQAVQSRDAIRGSQYNPKSDAWLLFKK</sequence>
<dbReference type="EMBL" id="AFPW01000027">
    <property type="protein sequence ID" value="EGQ13623.1"/>
    <property type="molecule type" value="Genomic_DNA"/>
</dbReference>
<comment type="caution">
    <text evidence="2">The sequence shown here is derived from an EMBL/GenBank/DDBJ whole genome shotgun (WGS) entry which is preliminary data.</text>
</comment>
<feature type="domain" description="SPOR" evidence="1">
    <location>
        <begin position="103"/>
        <end position="183"/>
    </location>
</feature>